<name>A0A6C0HUE3_9ZZZZ</name>
<dbReference type="SUPFAM" id="SSF49899">
    <property type="entry name" value="Concanavalin A-like lectins/glucanases"/>
    <property type="match status" value="1"/>
</dbReference>
<proteinExistence type="predicted"/>
<organism evidence="1">
    <name type="scientific">viral metagenome</name>
    <dbReference type="NCBI Taxonomy" id="1070528"/>
    <lineage>
        <taxon>unclassified sequences</taxon>
        <taxon>metagenomes</taxon>
        <taxon>organismal metagenomes</taxon>
    </lineage>
</organism>
<evidence type="ECO:0000313" key="1">
    <source>
        <dbReference type="EMBL" id="QHT83483.1"/>
    </source>
</evidence>
<dbReference type="Gene3D" id="2.60.120.200">
    <property type="match status" value="1"/>
</dbReference>
<protein>
    <submittedName>
        <fullName evidence="1">Uncharacterized protein</fullName>
    </submittedName>
</protein>
<dbReference type="EMBL" id="MN740010">
    <property type="protein sequence ID" value="QHT83483.1"/>
    <property type="molecule type" value="Genomic_DNA"/>
</dbReference>
<accession>A0A6C0HUE3</accession>
<sequence>MSLFYSYKNTTIRIGPKPMIDYYDYLYKSNTYLKIYLTFDTAVSSTGGTYNSGVIYIPNLAPGANNTSDTTGSLFKGLDVAPNVQLSNTTYKWGTNSLYSNFQLLRNNPTVGYYFPQNTGLTFTIWANIVSHQGYVGPLFSFADSGNNTVSLKLNSATISSNSPWYLCYQVDDEVGASNIVLGNYVDPTKTNNPISPNVWNHFAWIISPADFGVQTTYTFYINNVKVATINNSTTIYPKNLQRVYNDISSQPGYSGLNGYFDTFRFYETALTDSDINAMYNYADPKNIM</sequence>
<dbReference type="InterPro" id="IPR013320">
    <property type="entry name" value="ConA-like_dom_sf"/>
</dbReference>
<reference evidence="1" key="1">
    <citation type="journal article" date="2020" name="Nature">
        <title>Giant virus diversity and host interactions through global metagenomics.</title>
        <authorList>
            <person name="Schulz F."/>
            <person name="Roux S."/>
            <person name="Paez-Espino D."/>
            <person name="Jungbluth S."/>
            <person name="Walsh D.A."/>
            <person name="Denef V.J."/>
            <person name="McMahon K.D."/>
            <person name="Konstantinidis K.T."/>
            <person name="Eloe-Fadrosh E.A."/>
            <person name="Kyrpides N.C."/>
            <person name="Woyke T."/>
        </authorList>
    </citation>
    <scope>NUCLEOTIDE SEQUENCE</scope>
    <source>
        <strain evidence="1">GVMAG-M-3300023184-168</strain>
    </source>
</reference>
<dbReference type="Pfam" id="PF13385">
    <property type="entry name" value="Laminin_G_3"/>
    <property type="match status" value="1"/>
</dbReference>
<dbReference type="AlphaFoldDB" id="A0A6C0HUE3"/>